<dbReference type="AlphaFoldDB" id="A0A0V8HPF4"/>
<proteinExistence type="predicted"/>
<feature type="transmembrane region" description="Helical" evidence="1">
    <location>
        <begin position="462"/>
        <end position="481"/>
    </location>
</feature>
<sequence length="516" mass="57593">MKEKLKAFGLPIGITLIFIAALFVHQLLLVKELPQQGWSRSLPFEESFKEKPQVFVDAEDKIHIASDGHVQTIKMNDKLAISEESTTKTKITRGYPFWTDGKQYIFYKGGNLLLSSSGEEQILEKDIAGLGTGKNDVFFWKDGTLSRYDVEKRTSSDVHTFPNAIAGMYVADNGSAVVQVEKDNTHDVLYYLDEKQLASGAFLTVDSSPNKKMDGLTFKIKDGNLLVFYNQKSRSQGTLAYNVFKLETPVGKIGNSMLEGEKVEFDLSDTGQKLMSPGGVQLMEMEGREMILLTSEGTKIGDNNTVSVYAAPLEDGAVFSAAPVSTTKHVSYPPVKISDEAIVWVNYDGADYALKGSSRNPEVISESTNWSKSSVKEAINNGVLMMFSSLVTIMTSFYWVLPSLFLLILMYIFKPNAFEKDGISWVEYLSIIIFIFMPVSYTQNAMNAYFEQMAPGYLLFPGSGYAVITFLTVITLAIWKFGRDPDWGSMGGAFYFMGTYILLYITFIGPYIFNLY</sequence>
<reference evidence="3" key="1">
    <citation type="submission" date="2016-08" db="EMBL/GenBank/DDBJ databases">
        <authorList>
            <person name="Varghese N."/>
            <person name="Submissions Spin"/>
        </authorList>
    </citation>
    <scope>NUCLEOTIDE SEQUENCE [LARGE SCALE GENOMIC DNA]</scope>
    <source>
        <strain evidence="3">SGD-1123</strain>
    </source>
</reference>
<feature type="transmembrane region" description="Helical" evidence="1">
    <location>
        <begin position="493"/>
        <end position="513"/>
    </location>
</feature>
<keyword evidence="1" id="KW-0812">Transmembrane</keyword>
<evidence type="ECO:0000313" key="2">
    <source>
        <dbReference type="EMBL" id="SCB74784.1"/>
    </source>
</evidence>
<dbReference type="RefSeq" id="WP_058297161.1">
    <property type="nucleotide sequence ID" value="NZ_FMAU01000001.1"/>
</dbReference>
<keyword evidence="3" id="KW-1185">Reference proteome</keyword>
<feature type="transmembrane region" description="Helical" evidence="1">
    <location>
        <begin position="7"/>
        <end position="29"/>
    </location>
</feature>
<feature type="transmembrane region" description="Helical" evidence="1">
    <location>
        <begin position="383"/>
        <end position="413"/>
    </location>
</feature>
<protein>
    <submittedName>
        <fullName evidence="2">Uncharacterized protein</fullName>
    </submittedName>
</protein>
<evidence type="ECO:0000256" key="1">
    <source>
        <dbReference type="SAM" id="Phobius"/>
    </source>
</evidence>
<dbReference type="OrthoDB" id="2444734at2"/>
<feature type="transmembrane region" description="Helical" evidence="1">
    <location>
        <begin position="425"/>
        <end position="442"/>
    </location>
</feature>
<keyword evidence="1" id="KW-1133">Transmembrane helix</keyword>
<evidence type="ECO:0000313" key="3">
    <source>
        <dbReference type="Proteomes" id="UP000181997"/>
    </source>
</evidence>
<keyword evidence="1" id="KW-0472">Membrane</keyword>
<accession>A0A0V8HPF4</accession>
<gene>
    <name evidence="2" type="ORF">GA0061094_0240</name>
</gene>
<organism evidence="2 3">
    <name type="scientific">[Bacillus] enclensis</name>
    <dbReference type="NCBI Taxonomy" id="1402860"/>
    <lineage>
        <taxon>Bacteria</taxon>
        <taxon>Bacillati</taxon>
        <taxon>Bacillota</taxon>
        <taxon>Bacilli</taxon>
        <taxon>Bacillales</taxon>
        <taxon>Bacillaceae</taxon>
        <taxon>Rossellomorea</taxon>
    </lineage>
</organism>
<name>A0A0V8HPF4_9BACI</name>
<dbReference type="Proteomes" id="UP000181997">
    <property type="component" value="Unassembled WGS sequence"/>
</dbReference>
<dbReference type="EMBL" id="FMAU01000001">
    <property type="protein sequence ID" value="SCB74784.1"/>
    <property type="molecule type" value="Genomic_DNA"/>
</dbReference>